<sequence>MFILADKYDIRRLQTLSIQKYIACLRDDRTMDPDDFVRSISYIYESPLEVSSSLRNGALVFARMELSGSSPAEDMSTTVEELILNHQEFARDLLFFLLRYPLMGSCGQRCTGQKPVPIEILGGRCLKCQKGGARTSLSFNGWQSLLEIQEKEDEQEYRNKLKEDHEKMRREWNQDRDIEKA</sequence>
<protein>
    <submittedName>
        <fullName evidence="2">Uncharacterized protein</fullName>
    </submittedName>
</protein>
<gene>
    <name evidence="2" type="ORF">FSARC_8914</name>
</gene>
<accession>A0A8H4TS14</accession>
<dbReference type="Proteomes" id="UP000622797">
    <property type="component" value="Unassembled WGS sequence"/>
</dbReference>
<comment type="caution">
    <text evidence="2">The sequence shown here is derived from an EMBL/GenBank/DDBJ whole genome shotgun (WGS) entry which is preliminary data.</text>
</comment>
<proteinExistence type="predicted"/>
<keyword evidence="3" id="KW-1185">Reference proteome</keyword>
<feature type="region of interest" description="Disordered" evidence="1">
    <location>
        <begin position="161"/>
        <end position="181"/>
    </location>
</feature>
<evidence type="ECO:0000313" key="2">
    <source>
        <dbReference type="EMBL" id="KAF4963041.1"/>
    </source>
</evidence>
<dbReference type="OrthoDB" id="6359816at2759"/>
<reference evidence="2" key="2">
    <citation type="submission" date="2020-05" db="EMBL/GenBank/DDBJ databases">
        <authorList>
            <person name="Kim H.-S."/>
            <person name="Proctor R.H."/>
            <person name="Brown D.W."/>
        </authorList>
    </citation>
    <scope>NUCLEOTIDE SEQUENCE</scope>
    <source>
        <strain evidence="2">NRRL 20472</strain>
    </source>
</reference>
<evidence type="ECO:0000256" key="1">
    <source>
        <dbReference type="SAM" id="MobiDB-lite"/>
    </source>
</evidence>
<organism evidence="2 3">
    <name type="scientific">Fusarium sarcochroum</name>
    <dbReference type="NCBI Taxonomy" id="1208366"/>
    <lineage>
        <taxon>Eukaryota</taxon>
        <taxon>Fungi</taxon>
        <taxon>Dikarya</taxon>
        <taxon>Ascomycota</taxon>
        <taxon>Pezizomycotina</taxon>
        <taxon>Sordariomycetes</taxon>
        <taxon>Hypocreomycetidae</taxon>
        <taxon>Hypocreales</taxon>
        <taxon>Nectriaceae</taxon>
        <taxon>Fusarium</taxon>
        <taxon>Fusarium lateritium species complex</taxon>
    </lineage>
</organism>
<reference evidence="2" key="1">
    <citation type="journal article" date="2020" name="BMC Genomics">
        <title>Correction to: Identification and distribution of gene clusters required for synthesis of sphingolipid metabolism inhibitors in diverse species of the filamentous fungus Fusarium.</title>
        <authorList>
            <person name="Kim H.S."/>
            <person name="Lohmar J.M."/>
            <person name="Busman M."/>
            <person name="Brown D.W."/>
            <person name="Naumann T.A."/>
            <person name="Divon H.H."/>
            <person name="Lysoe E."/>
            <person name="Uhlig S."/>
            <person name="Proctor R.H."/>
        </authorList>
    </citation>
    <scope>NUCLEOTIDE SEQUENCE</scope>
    <source>
        <strain evidence="2">NRRL 20472</strain>
    </source>
</reference>
<evidence type="ECO:0000313" key="3">
    <source>
        <dbReference type="Proteomes" id="UP000622797"/>
    </source>
</evidence>
<dbReference type="AlphaFoldDB" id="A0A8H4TS14"/>
<dbReference type="EMBL" id="JABEXW010000500">
    <property type="protein sequence ID" value="KAF4963041.1"/>
    <property type="molecule type" value="Genomic_DNA"/>
</dbReference>
<name>A0A8H4TS14_9HYPO</name>